<reference evidence="1" key="1">
    <citation type="submission" date="2023-11" db="EMBL/GenBank/DDBJ databases">
        <authorList>
            <person name="Poullet M."/>
        </authorList>
    </citation>
    <scope>NUCLEOTIDE SEQUENCE</scope>
    <source>
        <strain evidence="1">E1834</strain>
    </source>
</reference>
<evidence type="ECO:0000313" key="1">
    <source>
        <dbReference type="EMBL" id="CAK5006894.1"/>
    </source>
</evidence>
<dbReference type="EMBL" id="CAVMJV010000001">
    <property type="protein sequence ID" value="CAK5006894.1"/>
    <property type="molecule type" value="Genomic_DNA"/>
</dbReference>
<gene>
    <name evidence="1" type="ORF">MENTE1834_LOCUS622</name>
</gene>
<protein>
    <submittedName>
        <fullName evidence="1">Uncharacterized protein</fullName>
    </submittedName>
</protein>
<proteinExistence type="predicted"/>
<comment type="caution">
    <text evidence="1">The sequence shown here is derived from an EMBL/GenBank/DDBJ whole genome shotgun (WGS) entry which is preliminary data.</text>
</comment>
<accession>A0ACB0XL38</accession>
<name>A0ACB0XL38_MELEN</name>
<organism evidence="1 2">
    <name type="scientific">Meloidogyne enterolobii</name>
    <name type="common">Root-knot nematode worm</name>
    <name type="synonym">Meloidogyne mayaguensis</name>
    <dbReference type="NCBI Taxonomy" id="390850"/>
    <lineage>
        <taxon>Eukaryota</taxon>
        <taxon>Metazoa</taxon>
        <taxon>Ecdysozoa</taxon>
        <taxon>Nematoda</taxon>
        <taxon>Chromadorea</taxon>
        <taxon>Rhabditida</taxon>
        <taxon>Tylenchina</taxon>
        <taxon>Tylenchomorpha</taxon>
        <taxon>Tylenchoidea</taxon>
        <taxon>Meloidogynidae</taxon>
        <taxon>Meloidogyninae</taxon>
        <taxon>Meloidogyne</taxon>
    </lineage>
</organism>
<evidence type="ECO:0000313" key="2">
    <source>
        <dbReference type="Proteomes" id="UP001497535"/>
    </source>
</evidence>
<dbReference type="Proteomes" id="UP001497535">
    <property type="component" value="Unassembled WGS sequence"/>
</dbReference>
<keyword evidence="2" id="KW-1185">Reference proteome</keyword>
<sequence length="112" mass="13258">MVFFYDRSKRLRRGYITKKVNESSVLIKDFDVLDIQDYLVLNNLVFDVPENFPIWQFPACQFPAQIVNADMIQIRRFWKEGTEFSVIVNEIINGQKCFCRPLPINSMDVVDF</sequence>